<dbReference type="InterPro" id="IPR011060">
    <property type="entry name" value="RibuloseP-bd_barrel"/>
</dbReference>
<evidence type="ECO:0000313" key="13">
    <source>
        <dbReference type="Proteomes" id="UP000676194"/>
    </source>
</evidence>
<evidence type="ECO:0000256" key="4">
    <source>
        <dbReference type="ARBA" id="ARBA00009667"/>
    </source>
</evidence>
<keyword evidence="13" id="KW-1185">Reference proteome</keyword>
<dbReference type="PANTHER" id="PTHR43090:SF2">
    <property type="entry name" value="1-(5-PHOSPHORIBOSYL)-5-[(5-PHOSPHORIBOSYLAMINO)METHYLIDENEAMINO] IMIDAZOLE-4-CARBOXAMIDE ISOMERASE"/>
    <property type="match status" value="1"/>
</dbReference>
<dbReference type="NCBIfam" id="TIGR00007">
    <property type="entry name" value="1-(5-phosphoribosyl)-5-[(5-phosphoribosylamino)methylideneamino]imidazole-4-carboxamide isomerase"/>
    <property type="match status" value="1"/>
</dbReference>
<evidence type="ECO:0000256" key="9">
    <source>
        <dbReference type="HAMAP-Rule" id="MF_01014"/>
    </source>
</evidence>
<dbReference type="InterPro" id="IPR044524">
    <property type="entry name" value="Isoase_HisA-like"/>
</dbReference>
<comment type="catalytic activity">
    <reaction evidence="1 9 11">
        <text>1-(5-phospho-beta-D-ribosyl)-5-[(5-phospho-beta-D-ribosylamino)methylideneamino]imidazole-4-carboxamide = 5-[(5-phospho-1-deoxy-D-ribulos-1-ylimino)methylamino]-1-(5-phospho-beta-D-ribosyl)imidazole-4-carboxamide</text>
        <dbReference type="Rhea" id="RHEA:15469"/>
        <dbReference type="ChEBI" id="CHEBI:58435"/>
        <dbReference type="ChEBI" id="CHEBI:58525"/>
        <dbReference type="EC" id="5.3.1.16"/>
    </reaction>
</comment>
<dbReference type="EMBL" id="CP074694">
    <property type="protein sequence ID" value="QVL32857.1"/>
    <property type="molecule type" value="Genomic_DNA"/>
</dbReference>
<dbReference type="HAMAP" id="MF_01014">
    <property type="entry name" value="HisA"/>
    <property type="match status" value="1"/>
</dbReference>
<evidence type="ECO:0000313" key="12">
    <source>
        <dbReference type="EMBL" id="QVL32857.1"/>
    </source>
</evidence>
<dbReference type="CDD" id="cd04732">
    <property type="entry name" value="HisA"/>
    <property type="match status" value="1"/>
</dbReference>
<comment type="similarity">
    <text evidence="4 9 10">Belongs to the HisA/HisF family.</text>
</comment>
<evidence type="ECO:0000256" key="8">
    <source>
        <dbReference type="ARBA" id="ARBA00023235"/>
    </source>
</evidence>
<dbReference type="InterPro" id="IPR023016">
    <property type="entry name" value="HisA/PriA"/>
</dbReference>
<evidence type="ECO:0000256" key="6">
    <source>
        <dbReference type="ARBA" id="ARBA00022605"/>
    </source>
</evidence>
<dbReference type="Gene3D" id="3.20.20.70">
    <property type="entry name" value="Aldolase class I"/>
    <property type="match status" value="1"/>
</dbReference>
<reference evidence="12" key="1">
    <citation type="submission" date="2021-05" db="EMBL/GenBank/DDBJ databases">
        <title>Complete genome sequence of the cellulolytic planctomycete Telmatocola sphagniphila SP2T and characterization of the first cellulase from planctomycetes.</title>
        <authorList>
            <person name="Rakitin A.L."/>
            <person name="Beletsky A.V."/>
            <person name="Naumoff D.G."/>
            <person name="Kulichevskaya I.S."/>
            <person name="Mardanov A.V."/>
            <person name="Ravin N.V."/>
            <person name="Dedysh S.N."/>
        </authorList>
    </citation>
    <scope>NUCLEOTIDE SEQUENCE</scope>
    <source>
        <strain evidence="12">SP2T</strain>
    </source>
</reference>
<dbReference type="InterPro" id="IPR013785">
    <property type="entry name" value="Aldolase_TIM"/>
</dbReference>
<dbReference type="InterPro" id="IPR006062">
    <property type="entry name" value="His_biosynth"/>
</dbReference>
<evidence type="ECO:0000256" key="3">
    <source>
        <dbReference type="ARBA" id="ARBA00005133"/>
    </source>
</evidence>
<name>A0A8E6EVP0_9BACT</name>
<feature type="active site" description="Proton acceptor" evidence="9">
    <location>
        <position position="8"/>
    </location>
</feature>
<accession>A0A8E6EVP0</accession>
<evidence type="ECO:0000256" key="5">
    <source>
        <dbReference type="ARBA" id="ARBA00022490"/>
    </source>
</evidence>
<dbReference type="GO" id="GO:0000105">
    <property type="term" value="P:L-histidine biosynthetic process"/>
    <property type="evidence" value="ECO:0007669"/>
    <property type="project" value="UniProtKB-UniRule"/>
</dbReference>
<dbReference type="PANTHER" id="PTHR43090">
    <property type="entry name" value="1-(5-PHOSPHORIBOSYL)-5-[(5-PHOSPHORIBOSYLAMINO)METHYLIDENEAMINO] IMIDAZOLE-4-CARBOXAMIDE ISOMERASE"/>
    <property type="match status" value="1"/>
</dbReference>
<evidence type="ECO:0000256" key="11">
    <source>
        <dbReference type="RuleBase" id="RU003658"/>
    </source>
</evidence>
<dbReference type="FunFam" id="3.20.20.70:FF:000009">
    <property type="entry name" value="1-(5-phosphoribosyl)-5-[(5-phosphoribosylamino)methylideneamino] imidazole-4-carboxamide isomerase"/>
    <property type="match status" value="1"/>
</dbReference>
<evidence type="ECO:0000256" key="1">
    <source>
        <dbReference type="ARBA" id="ARBA00000901"/>
    </source>
</evidence>
<keyword evidence="5 9" id="KW-0963">Cytoplasm</keyword>
<dbReference type="GO" id="GO:0005737">
    <property type="term" value="C:cytoplasm"/>
    <property type="evidence" value="ECO:0007669"/>
    <property type="project" value="UniProtKB-SubCell"/>
</dbReference>
<protein>
    <recommendedName>
        <fullName evidence="9 11">1-(5-phosphoribosyl)-5-[(5-phosphoribosylamino)methylideneamino] imidazole-4-carboxamide isomerase</fullName>
        <ecNumber evidence="9 11">5.3.1.16</ecNumber>
    </recommendedName>
    <alternativeName>
        <fullName evidence="9">Phosphoribosylformimino-5-aminoimidazole carboxamide ribotide isomerase</fullName>
    </alternativeName>
</protein>
<organism evidence="12 13">
    <name type="scientific">Telmatocola sphagniphila</name>
    <dbReference type="NCBI Taxonomy" id="1123043"/>
    <lineage>
        <taxon>Bacteria</taxon>
        <taxon>Pseudomonadati</taxon>
        <taxon>Planctomycetota</taxon>
        <taxon>Planctomycetia</taxon>
        <taxon>Gemmatales</taxon>
        <taxon>Gemmataceae</taxon>
    </lineage>
</organism>
<comment type="subcellular location">
    <subcellularLocation>
        <location evidence="2 9 11">Cytoplasm</location>
    </subcellularLocation>
</comment>
<dbReference type="AlphaFoldDB" id="A0A8E6EVP0"/>
<evidence type="ECO:0000256" key="7">
    <source>
        <dbReference type="ARBA" id="ARBA00023102"/>
    </source>
</evidence>
<keyword evidence="6 9" id="KW-0028">Amino-acid biosynthesis</keyword>
<dbReference type="Proteomes" id="UP000676194">
    <property type="component" value="Chromosome"/>
</dbReference>
<dbReference type="UniPathway" id="UPA00031">
    <property type="reaction ID" value="UER00009"/>
</dbReference>
<dbReference type="SUPFAM" id="SSF51366">
    <property type="entry name" value="Ribulose-phoshate binding barrel"/>
    <property type="match status" value="1"/>
</dbReference>
<dbReference type="GO" id="GO:0000162">
    <property type="term" value="P:L-tryptophan biosynthetic process"/>
    <property type="evidence" value="ECO:0007669"/>
    <property type="project" value="TreeGrafter"/>
</dbReference>
<dbReference type="RefSeq" id="WP_213497747.1">
    <property type="nucleotide sequence ID" value="NZ_CP074694.1"/>
</dbReference>
<keyword evidence="7 9" id="KW-0368">Histidine biosynthesis</keyword>
<sequence length="245" mass="26452">MLILPAIDMRGGKCVRLRQGDYKQETVYGEDPVAMARIWVKQGAKALHLVDLDGAKEGKPAHGDFVRRIVSATGLPCQLGGGIRTEDDIQAALSWGVRRIVLGTRALQDPSWVRQMATSYPKTIVLGLDAHDGKVATHGWLQVSESSALDMAREFANWPLAAIVFTDISKDGMMAGPNVEALKEMAEKVPLPIIASGGVTTLDDVRRLLECNLAGCIIGRSLYEGRLQLRNVLSLIPAPAGVGME</sequence>
<proteinExistence type="inferred from homology"/>
<comment type="pathway">
    <text evidence="3 9 11">Amino-acid biosynthesis; L-histidine biosynthesis; L-histidine from 5-phospho-alpha-D-ribose 1-diphosphate: step 4/9.</text>
</comment>
<dbReference type="EC" id="5.3.1.16" evidence="9 11"/>
<dbReference type="Pfam" id="PF00977">
    <property type="entry name" value="His_biosynth"/>
    <property type="match status" value="1"/>
</dbReference>
<dbReference type="GO" id="GO:0003949">
    <property type="term" value="F:1-(5-phosphoribosyl)-5-[(5-phosphoribosylamino)methylideneamino]imidazole-4-carboxamide isomerase activity"/>
    <property type="evidence" value="ECO:0007669"/>
    <property type="project" value="UniProtKB-UniRule"/>
</dbReference>
<dbReference type="InterPro" id="IPR006063">
    <property type="entry name" value="HisA_bact_arch"/>
</dbReference>
<gene>
    <name evidence="9 12" type="primary">hisA</name>
    <name evidence="12" type="ORF">KIH39_02750</name>
</gene>
<evidence type="ECO:0000256" key="10">
    <source>
        <dbReference type="RuleBase" id="RU003657"/>
    </source>
</evidence>
<feature type="active site" description="Proton donor" evidence="9">
    <location>
        <position position="129"/>
    </location>
</feature>
<evidence type="ECO:0000256" key="2">
    <source>
        <dbReference type="ARBA" id="ARBA00004496"/>
    </source>
</evidence>
<keyword evidence="8 9" id="KW-0413">Isomerase</keyword>
<dbReference type="KEGG" id="tsph:KIH39_02750"/>